<protein>
    <recommendedName>
        <fullName evidence="4">HECT domain-containing protein</fullName>
    </recommendedName>
</protein>
<evidence type="ECO:0008006" key="4">
    <source>
        <dbReference type="Google" id="ProtNLM"/>
    </source>
</evidence>
<proteinExistence type="predicted"/>
<dbReference type="Proteomes" id="UP000218334">
    <property type="component" value="Unassembled WGS sequence"/>
</dbReference>
<evidence type="ECO:0000256" key="1">
    <source>
        <dbReference type="SAM" id="MobiDB-lite"/>
    </source>
</evidence>
<evidence type="ECO:0000313" key="3">
    <source>
        <dbReference type="Proteomes" id="UP000218334"/>
    </source>
</evidence>
<evidence type="ECO:0000313" key="2">
    <source>
        <dbReference type="EMBL" id="PBK63764.1"/>
    </source>
</evidence>
<feature type="region of interest" description="Disordered" evidence="1">
    <location>
        <begin position="415"/>
        <end position="439"/>
    </location>
</feature>
<reference evidence="3" key="1">
    <citation type="journal article" date="2017" name="Nat. Ecol. Evol.">
        <title>Genome expansion and lineage-specific genetic innovations in the forest pathogenic fungi Armillaria.</title>
        <authorList>
            <person name="Sipos G."/>
            <person name="Prasanna A.N."/>
            <person name="Walter M.C."/>
            <person name="O'Connor E."/>
            <person name="Balint B."/>
            <person name="Krizsan K."/>
            <person name="Kiss B."/>
            <person name="Hess J."/>
            <person name="Varga T."/>
            <person name="Slot J."/>
            <person name="Riley R."/>
            <person name="Boka B."/>
            <person name="Rigling D."/>
            <person name="Barry K."/>
            <person name="Lee J."/>
            <person name="Mihaltcheva S."/>
            <person name="LaButti K."/>
            <person name="Lipzen A."/>
            <person name="Waldron R."/>
            <person name="Moloney N.M."/>
            <person name="Sperisen C."/>
            <person name="Kredics L."/>
            <person name="Vagvoelgyi C."/>
            <person name="Patrignani A."/>
            <person name="Fitzpatrick D."/>
            <person name="Nagy I."/>
            <person name="Doyle S."/>
            <person name="Anderson J.B."/>
            <person name="Grigoriev I.V."/>
            <person name="Gueldener U."/>
            <person name="Muensterkoetter M."/>
            <person name="Nagy L.G."/>
        </authorList>
    </citation>
    <scope>NUCLEOTIDE SEQUENCE [LARGE SCALE GENOMIC DNA]</scope>
    <source>
        <strain evidence="3">28-4</strain>
    </source>
</reference>
<keyword evidence="3" id="KW-1185">Reference proteome</keyword>
<dbReference type="AlphaFoldDB" id="A0A2H3B4H1"/>
<sequence length="1066" mass="117600">MASYRNITYDDTETDFLKYVGLWTNNGSYNTSNVGETGTLSSTKDPTGNVTFIFPESANTFYYYGIRRCCGGWYAICIDCDFDSPNFVHIDAVNRTDDGKNPPLSFNSTSGTQSGVRHAPPSLWNRCATCTCLYACHHPHVAPSEIIYVCDATCCCGWVQQPHNPPICQCGAPADAHSAQAASSVTAQSMHEVLSAIAPTFTSPPVLATPAPAHSNTPPAASPGVFFNGSTPFTPASVPASILPYPLVASQTVPTPATPQTPLQSNPAALVAQMLANRGGLDGQPPIQAATNNLLTAGLHPPPSFPQYTGLTGPIVNNLAMGRNGNQPVVVELIVLIDPLCCPNGYCHHPNADVHPDEPMTADYNIAHSDVRPLIARLQSLNLVVHVNVHKNAECYIDLQKALIAHQACSDTPQIPGFNPDPNADPDNSGCKAPKDSSLGEDPGLKNYLMISPAKGNIIHSVTNCYLDNFEDSLIHPVKAAMAHLCFAARALWGLSFLERTLGEYAVGQDQCPLRLCRGKSPDLQPSLSSLARVRICPINPHTPEMNPTPPVMQPPFVPTHRPRTPPPFVCPQWDHPGRELRFVQSSQIDGDEVLGIMVDSIPQAADALWQVLLHLGRLRSMLPHGETIDHKVHPGPTLPIGATVDMWWEPSAFTRTEIHINDSPATGNSLLKSTLSVILERLLDPTHPDSCYGLLPGGSLYLYPRMPVYDLTIEQTAFWWAQGFFLAIWFLSTHQALLPLFAPFVHTLLPKRVEDCRLQLDQWSSTAINDIDPMFARFLRPWLDLKKTQPISTYPHCTDRLQEPVPPSEVGLGPQQDPDLHINHDRAICSFHMLGNANFESLPAFRAYHSGFHQTLGPYFNGESSADSLPSLIKRTAQDANKSEHLFIYWLFNRKLEDLSQLLPYLNYDNCEILQTEQGQMKVGGEEMLVDLVLSRFRHPLEGYLHKDIVDRGTRLLQTMTSCPYLPASDNDKLTVSIVPLLHSDISNLLRLQFKFIQLDPKMDIQKPSDSKLLYSFVHACWSGADIGFDGHLVQILATGQWEDITIDAYFDTIFNVHHTQYNRA</sequence>
<gene>
    <name evidence="2" type="ORF">ARMSODRAFT_979640</name>
</gene>
<organism evidence="2 3">
    <name type="scientific">Armillaria solidipes</name>
    <dbReference type="NCBI Taxonomy" id="1076256"/>
    <lineage>
        <taxon>Eukaryota</taxon>
        <taxon>Fungi</taxon>
        <taxon>Dikarya</taxon>
        <taxon>Basidiomycota</taxon>
        <taxon>Agaricomycotina</taxon>
        <taxon>Agaricomycetes</taxon>
        <taxon>Agaricomycetidae</taxon>
        <taxon>Agaricales</taxon>
        <taxon>Marasmiineae</taxon>
        <taxon>Physalacriaceae</taxon>
        <taxon>Armillaria</taxon>
    </lineage>
</organism>
<name>A0A2H3B4H1_9AGAR</name>
<dbReference type="EMBL" id="KZ293456">
    <property type="protein sequence ID" value="PBK63764.1"/>
    <property type="molecule type" value="Genomic_DNA"/>
</dbReference>
<dbReference type="STRING" id="1076256.A0A2H3B4H1"/>
<accession>A0A2H3B4H1</accession>